<accession>E3QL44</accession>
<evidence type="ECO:0000256" key="1">
    <source>
        <dbReference type="SAM" id="SignalP"/>
    </source>
</evidence>
<keyword evidence="1" id="KW-0732">Signal</keyword>
<feature type="chain" id="PRO_5003180568" evidence="1">
    <location>
        <begin position="18"/>
        <end position="61"/>
    </location>
</feature>
<dbReference type="AlphaFoldDB" id="E3QL44"/>
<gene>
    <name evidence="2" type="ORF">GLRG_06871</name>
</gene>
<proteinExistence type="predicted"/>
<dbReference type="GeneID" id="24412236"/>
<dbReference type="EMBL" id="GG697356">
    <property type="protein sequence ID" value="EFQ31582.1"/>
    <property type="molecule type" value="Genomic_DNA"/>
</dbReference>
<organism evidence="3">
    <name type="scientific">Colletotrichum graminicola (strain M1.001 / M2 / FGSC 10212)</name>
    <name type="common">Maize anthracnose fungus</name>
    <name type="synonym">Glomerella graminicola</name>
    <dbReference type="NCBI Taxonomy" id="645133"/>
    <lineage>
        <taxon>Eukaryota</taxon>
        <taxon>Fungi</taxon>
        <taxon>Dikarya</taxon>
        <taxon>Ascomycota</taxon>
        <taxon>Pezizomycotina</taxon>
        <taxon>Sordariomycetes</taxon>
        <taxon>Hypocreomycetidae</taxon>
        <taxon>Glomerellales</taxon>
        <taxon>Glomerellaceae</taxon>
        <taxon>Colletotrichum</taxon>
        <taxon>Colletotrichum graminicola species complex</taxon>
    </lineage>
</organism>
<evidence type="ECO:0000313" key="3">
    <source>
        <dbReference type="Proteomes" id="UP000008782"/>
    </source>
</evidence>
<name>E3QL44_COLGM</name>
<dbReference type="VEuPathDB" id="FungiDB:GLRG_06871"/>
<feature type="signal peptide" evidence="1">
    <location>
        <begin position="1"/>
        <end position="17"/>
    </location>
</feature>
<dbReference type="RefSeq" id="XP_008095602.1">
    <property type="nucleotide sequence ID" value="XM_008097411.1"/>
</dbReference>
<evidence type="ECO:0000313" key="2">
    <source>
        <dbReference type="EMBL" id="EFQ31582.1"/>
    </source>
</evidence>
<protein>
    <submittedName>
        <fullName evidence="2">Uncharacterized protein</fullName>
    </submittedName>
</protein>
<reference evidence="3" key="1">
    <citation type="journal article" date="2012" name="Nat. Genet.">
        <title>Lifestyle transitions in plant pathogenic Colletotrichum fungi deciphered by genome and transcriptome analyses.</title>
        <authorList>
            <person name="O'Connell R.J."/>
            <person name="Thon M.R."/>
            <person name="Hacquard S."/>
            <person name="Amyotte S.G."/>
            <person name="Kleemann J."/>
            <person name="Torres M.F."/>
            <person name="Damm U."/>
            <person name="Buiate E.A."/>
            <person name="Epstein L."/>
            <person name="Alkan N."/>
            <person name="Altmueller J."/>
            <person name="Alvarado-Balderrama L."/>
            <person name="Bauser C.A."/>
            <person name="Becker C."/>
            <person name="Birren B.W."/>
            <person name="Chen Z."/>
            <person name="Choi J."/>
            <person name="Crouch J.A."/>
            <person name="Duvick J.P."/>
            <person name="Farman M.A."/>
            <person name="Gan P."/>
            <person name="Heiman D."/>
            <person name="Henrissat B."/>
            <person name="Howard R.J."/>
            <person name="Kabbage M."/>
            <person name="Koch C."/>
            <person name="Kracher B."/>
            <person name="Kubo Y."/>
            <person name="Law A.D."/>
            <person name="Lebrun M.-H."/>
            <person name="Lee Y.-H."/>
            <person name="Miyara I."/>
            <person name="Moore N."/>
            <person name="Neumann U."/>
            <person name="Nordstroem K."/>
            <person name="Panaccione D.G."/>
            <person name="Panstruga R."/>
            <person name="Place M."/>
            <person name="Proctor R.H."/>
            <person name="Prusky D."/>
            <person name="Rech G."/>
            <person name="Reinhardt R."/>
            <person name="Rollins J.A."/>
            <person name="Rounsley S."/>
            <person name="Schardl C.L."/>
            <person name="Schwartz D.C."/>
            <person name="Shenoy N."/>
            <person name="Shirasu K."/>
            <person name="Sikhakolli U.R."/>
            <person name="Stueber K."/>
            <person name="Sukno S.A."/>
            <person name="Sweigard J.A."/>
            <person name="Takano Y."/>
            <person name="Takahara H."/>
            <person name="Trail F."/>
            <person name="van der Does H.C."/>
            <person name="Voll L.M."/>
            <person name="Will I."/>
            <person name="Young S."/>
            <person name="Zeng Q."/>
            <person name="Zhang J."/>
            <person name="Zhou S."/>
            <person name="Dickman M.B."/>
            <person name="Schulze-Lefert P."/>
            <person name="Ver Loren van Themaat E."/>
            <person name="Ma L.-J."/>
            <person name="Vaillancourt L.J."/>
        </authorList>
    </citation>
    <scope>NUCLEOTIDE SEQUENCE [LARGE SCALE GENOMIC DNA]</scope>
    <source>
        <strain evidence="3">M1.001 / M2 / FGSC 10212</strain>
    </source>
</reference>
<dbReference type="Proteomes" id="UP000008782">
    <property type="component" value="Unassembled WGS sequence"/>
</dbReference>
<keyword evidence="3" id="KW-1185">Reference proteome</keyword>
<sequence>MRVSTVVIGLLAALVASSPVGTDTSSNSVDNPLLEARQCAIFCACSGFTCCGTSRQCECCR</sequence>
<dbReference type="HOGENOM" id="CLU_2922500_0_0_1"/>